<keyword evidence="10" id="KW-0573">Peptidoglycan synthesis</keyword>
<evidence type="ECO:0000256" key="7">
    <source>
        <dbReference type="ARBA" id="ARBA00022729"/>
    </source>
</evidence>
<dbReference type="InterPro" id="IPR037167">
    <property type="entry name" value="Peptidase_S11_C_sf"/>
</dbReference>
<dbReference type="GO" id="GO:0008360">
    <property type="term" value="P:regulation of cell shape"/>
    <property type="evidence" value="ECO:0007669"/>
    <property type="project" value="UniProtKB-KW"/>
</dbReference>
<evidence type="ECO:0000256" key="11">
    <source>
        <dbReference type="ARBA" id="ARBA00023316"/>
    </source>
</evidence>
<proteinExistence type="inferred from homology"/>
<dbReference type="Gene3D" id="3.40.710.10">
    <property type="entry name" value="DD-peptidase/beta-lactamase superfamily"/>
    <property type="match status" value="1"/>
</dbReference>
<evidence type="ECO:0000256" key="3">
    <source>
        <dbReference type="ARBA" id="ARBA00007164"/>
    </source>
</evidence>
<evidence type="ECO:0000256" key="4">
    <source>
        <dbReference type="ARBA" id="ARBA00012448"/>
    </source>
</evidence>
<accession>A0A229NXY5</accession>
<evidence type="ECO:0000256" key="9">
    <source>
        <dbReference type="ARBA" id="ARBA00022960"/>
    </source>
</evidence>
<dbReference type="Pfam" id="PF07943">
    <property type="entry name" value="PBP5_C"/>
    <property type="match status" value="1"/>
</dbReference>
<evidence type="ECO:0000313" key="18">
    <source>
        <dbReference type="EMBL" id="OXM14605.1"/>
    </source>
</evidence>
<dbReference type="InterPro" id="IPR001967">
    <property type="entry name" value="Peptidase_S11_N"/>
</dbReference>
<evidence type="ECO:0000256" key="13">
    <source>
        <dbReference type="PIRSR" id="PIRSR618044-1"/>
    </source>
</evidence>
<dbReference type="PANTHER" id="PTHR21581">
    <property type="entry name" value="D-ALANYL-D-ALANINE CARBOXYPEPTIDASE"/>
    <property type="match status" value="1"/>
</dbReference>
<dbReference type="InterPro" id="IPR012907">
    <property type="entry name" value="Peptidase_S11_C"/>
</dbReference>
<dbReference type="AlphaFoldDB" id="A0A229NXY5"/>
<evidence type="ECO:0000256" key="1">
    <source>
        <dbReference type="ARBA" id="ARBA00003217"/>
    </source>
</evidence>
<dbReference type="RefSeq" id="WP_089525422.1">
    <property type="nucleotide sequence ID" value="NZ_NMUQ01000002.1"/>
</dbReference>
<dbReference type="InterPro" id="IPR015956">
    <property type="entry name" value="Peniciliin-bd_prot_C_sf"/>
</dbReference>
<evidence type="ECO:0000256" key="14">
    <source>
        <dbReference type="PIRSR" id="PIRSR618044-2"/>
    </source>
</evidence>
<dbReference type="SUPFAM" id="SSF56601">
    <property type="entry name" value="beta-lactamase/transpeptidase-like"/>
    <property type="match status" value="1"/>
</dbReference>
<feature type="binding site" evidence="14">
    <location>
        <position position="282"/>
    </location>
    <ligand>
        <name>substrate</name>
    </ligand>
</feature>
<keyword evidence="5 18" id="KW-0121">Carboxypeptidase</keyword>
<comment type="function">
    <text evidence="1">Removes C-terminal D-alanyl residues from sugar-peptide cell wall precursors.</text>
</comment>
<evidence type="ECO:0000256" key="2">
    <source>
        <dbReference type="ARBA" id="ARBA00004752"/>
    </source>
</evidence>
<keyword evidence="9" id="KW-0133">Cell shape</keyword>
<comment type="similarity">
    <text evidence="3 15">Belongs to the peptidase S11 family.</text>
</comment>
<keyword evidence="8" id="KW-0378">Hydrolase</keyword>
<sequence>MKVRLTPIIAKPFISAIMAASLLAGSGVATFALPTAYGAATDKTTNTAPAANAAPAAQDVIPTYPDKNPSKNQLDLALSAAILIDANTGQLLYSYNIDKAMAPASMTKMMTEYMVLKAIKDGKLSWDQQISISKEASSTPADGSQIYLAEGDTHTVKELYTAMSVASANDATVALGNALGGTEAGFVAMMNERAKELGLNTANFTSSTGYLDSTVIAAKDIAKLAMIILKEHPEFLEYSQIPSIKFRERDENPMINNDWMLESNKGIDNFKQYTYDGVDGMKTGFLTISGYNFTGTVKRGDTRLISVVYGASNKGKRFLETRKLYDWAFTNLERKTLVQPKAVVESAEKVKLSKGKSKSVNLVTGADLTLLVKKGSAAQATLKSTALPADGELVAPIKAGQKIGTATYEFKDPDSGVLVTKKINLVAAEDVAKAGWFSLMMRGIGEFFSGLFKGIVNLF</sequence>
<dbReference type="PANTHER" id="PTHR21581:SF11">
    <property type="entry name" value="D-ALANYL-D-ALANINE CARBOXYPEPTIDASE DACA"/>
    <property type="match status" value="1"/>
</dbReference>
<keyword evidence="11" id="KW-0961">Cell wall biogenesis/degradation</keyword>
<dbReference type="OrthoDB" id="9791132at2"/>
<dbReference type="Pfam" id="PF00768">
    <property type="entry name" value="Peptidase_S11"/>
    <property type="match status" value="1"/>
</dbReference>
<protein>
    <recommendedName>
        <fullName evidence="4">serine-type D-Ala-D-Ala carboxypeptidase</fullName>
        <ecNumber evidence="4">3.4.16.4</ecNumber>
    </recommendedName>
</protein>
<feature type="chain" id="PRO_5038644539" description="serine-type D-Ala-D-Ala carboxypeptidase" evidence="16">
    <location>
        <begin position="32"/>
        <end position="459"/>
    </location>
</feature>
<evidence type="ECO:0000256" key="16">
    <source>
        <dbReference type="SAM" id="SignalP"/>
    </source>
</evidence>
<dbReference type="Gene3D" id="2.60.410.10">
    <property type="entry name" value="D-Ala-D-Ala carboxypeptidase, C-terminal domain"/>
    <property type="match status" value="1"/>
</dbReference>
<dbReference type="Proteomes" id="UP000215145">
    <property type="component" value="Unassembled WGS sequence"/>
</dbReference>
<reference evidence="18 19" key="1">
    <citation type="submission" date="2017-07" db="EMBL/GenBank/DDBJ databases">
        <title>Paenibacillus herberti R33 genome sequencing and assembly.</title>
        <authorList>
            <person name="Su W."/>
        </authorList>
    </citation>
    <scope>NUCLEOTIDE SEQUENCE [LARGE SCALE GENOMIC DNA]</scope>
    <source>
        <strain evidence="18 19">R33</strain>
    </source>
</reference>
<evidence type="ECO:0000256" key="5">
    <source>
        <dbReference type="ARBA" id="ARBA00022645"/>
    </source>
</evidence>
<evidence type="ECO:0000259" key="17">
    <source>
        <dbReference type="SMART" id="SM00936"/>
    </source>
</evidence>
<dbReference type="GO" id="GO:0009252">
    <property type="term" value="P:peptidoglycan biosynthetic process"/>
    <property type="evidence" value="ECO:0007669"/>
    <property type="project" value="UniProtKB-UniPathway"/>
</dbReference>
<keyword evidence="6" id="KW-0645">Protease</keyword>
<comment type="catalytic activity">
    <reaction evidence="12">
        <text>Preferential cleavage: (Ac)2-L-Lys-D-Ala-|-D-Ala. Also transpeptidation of peptidyl-alanyl moieties that are N-acyl substituents of D-alanine.</text>
        <dbReference type="EC" id="3.4.16.4"/>
    </reaction>
</comment>
<dbReference type="InterPro" id="IPR018044">
    <property type="entry name" value="Peptidase_S11"/>
</dbReference>
<keyword evidence="19" id="KW-1185">Reference proteome</keyword>
<evidence type="ECO:0000313" key="19">
    <source>
        <dbReference type="Proteomes" id="UP000215145"/>
    </source>
</evidence>
<comment type="caution">
    <text evidence="18">The sequence shown here is derived from an EMBL/GenBank/DDBJ whole genome shotgun (WGS) entry which is preliminary data.</text>
</comment>
<evidence type="ECO:0000256" key="8">
    <source>
        <dbReference type="ARBA" id="ARBA00022801"/>
    </source>
</evidence>
<comment type="pathway">
    <text evidence="2">Cell wall biogenesis; peptidoglycan biosynthesis.</text>
</comment>
<keyword evidence="7 16" id="KW-0732">Signal</keyword>
<dbReference type="EMBL" id="NMUQ01000002">
    <property type="protein sequence ID" value="OXM14605.1"/>
    <property type="molecule type" value="Genomic_DNA"/>
</dbReference>
<evidence type="ECO:0000256" key="12">
    <source>
        <dbReference type="ARBA" id="ARBA00034000"/>
    </source>
</evidence>
<dbReference type="GO" id="GO:0006508">
    <property type="term" value="P:proteolysis"/>
    <property type="evidence" value="ECO:0007669"/>
    <property type="project" value="UniProtKB-KW"/>
</dbReference>
<feature type="active site" evidence="13">
    <location>
        <position position="167"/>
    </location>
</feature>
<gene>
    <name evidence="18" type="ORF">CGZ75_16915</name>
</gene>
<dbReference type="GO" id="GO:0009002">
    <property type="term" value="F:serine-type D-Ala-D-Ala carboxypeptidase activity"/>
    <property type="evidence" value="ECO:0007669"/>
    <property type="project" value="UniProtKB-EC"/>
</dbReference>
<dbReference type="PRINTS" id="PR00725">
    <property type="entry name" value="DADACBPTASE1"/>
</dbReference>
<dbReference type="InterPro" id="IPR012338">
    <property type="entry name" value="Beta-lactam/transpept-like"/>
</dbReference>
<feature type="signal peptide" evidence="16">
    <location>
        <begin position="1"/>
        <end position="31"/>
    </location>
</feature>
<dbReference type="SMART" id="SM00936">
    <property type="entry name" value="PBP5_C"/>
    <property type="match status" value="1"/>
</dbReference>
<evidence type="ECO:0000256" key="6">
    <source>
        <dbReference type="ARBA" id="ARBA00022670"/>
    </source>
</evidence>
<feature type="active site" description="Proton acceptor" evidence="13">
    <location>
        <position position="108"/>
    </location>
</feature>
<dbReference type="GO" id="GO:0071555">
    <property type="term" value="P:cell wall organization"/>
    <property type="evidence" value="ECO:0007669"/>
    <property type="project" value="UniProtKB-KW"/>
</dbReference>
<dbReference type="SUPFAM" id="SSF69189">
    <property type="entry name" value="Penicillin-binding protein associated domain"/>
    <property type="match status" value="1"/>
</dbReference>
<evidence type="ECO:0000256" key="15">
    <source>
        <dbReference type="RuleBase" id="RU004016"/>
    </source>
</evidence>
<feature type="active site" description="Acyl-ester intermediate" evidence="13">
    <location>
        <position position="105"/>
    </location>
</feature>
<feature type="domain" description="Peptidase S11 D-Ala-D-Ala carboxypeptidase A C-terminal" evidence="17">
    <location>
        <begin position="332"/>
        <end position="433"/>
    </location>
</feature>
<evidence type="ECO:0000256" key="10">
    <source>
        <dbReference type="ARBA" id="ARBA00022984"/>
    </source>
</evidence>
<name>A0A229NXY5_9BACL</name>
<dbReference type="UniPathway" id="UPA00219"/>
<dbReference type="EC" id="3.4.16.4" evidence="4"/>
<organism evidence="18 19">
    <name type="scientific">Paenibacillus herberti</name>
    <dbReference type="NCBI Taxonomy" id="1619309"/>
    <lineage>
        <taxon>Bacteria</taxon>
        <taxon>Bacillati</taxon>
        <taxon>Bacillota</taxon>
        <taxon>Bacilli</taxon>
        <taxon>Bacillales</taxon>
        <taxon>Paenibacillaceae</taxon>
        <taxon>Paenibacillus</taxon>
    </lineage>
</organism>